<evidence type="ECO:0000256" key="1">
    <source>
        <dbReference type="ARBA" id="ARBA00022574"/>
    </source>
</evidence>
<gene>
    <name evidence="5" type="ORF">ACFSYJ_24310</name>
</gene>
<feature type="repeat" description="WD" evidence="3">
    <location>
        <begin position="803"/>
        <end position="836"/>
    </location>
</feature>
<dbReference type="PRINTS" id="PR00320">
    <property type="entry name" value="GPROTEINBRPT"/>
</dbReference>
<dbReference type="PROSITE" id="PS50294">
    <property type="entry name" value="WD_REPEATS_REGION"/>
    <property type="match status" value="14"/>
</dbReference>
<name>A0ABW5GLP0_9PSEU</name>
<feature type="repeat" description="WD" evidence="3">
    <location>
        <begin position="849"/>
        <end position="889"/>
    </location>
</feature>
<evidence type="ECO:0000256" key="2">
    <source>
        <dbReference type="ARBA" id="ARBA00022737"/>
    </source>
</evidence>
<dbReference type="PROSITE" id="PS50082">
    <property type="entry name" value="WD_REPEATS_2"/>
    <property type="match status" value="14"/>
</dbReference>
<dbReference type="Gene3D" id="2.130.10.10">
    <property type="entry name" value="YVTN repeat-like/Quinoprotein amine dehydrogenase"/>
    <property type="match status" value="6"/>
</dbReference>
<dbReference type="InterPro" id="IPR027417">
    <property type="entry name" value="P-loop_NTPase"/>
</dbReference>
<feature type="repeat" description="WD" evidence="3">
    <location>
        <begin position="757"/>
        <end position="790"/>
    </location>
</feature>
<proteinExistence type="predicted"/>
<feature type="repeat" description="WD" evidence="3">
    <location>
        <begin position="932"/>
        <end position="965"/>
    </location>
</feature>
<dbReference type="InterPro" id="IPR019775">
    <property type="entry name" value="WD40_repeat_CS"/>
</dbReference>
<dbReference type="CDD" id="cd00200">
    <property type="entry name" value="WD40"/>
    <property type="match status" value="2"/>
</dbReference>
<organism evidence="5 6">
    <name type="scientific">Amycolatopsis samaneae</name>
    <dbReference type="NCBI Taxonomy" id="664691"/>
    <lineage>
        <taxon>Bacteria</taxon>
        <taxon>Bacillati</taxon>
        <taxon>Actinomycetota</taxon>
        <taxon>Actinomycetes</taxon>
        <taxon>Pseudonocardiales</taxon>
        <taxon>Pseudonocardiaceae</taxon>
        <taxon>Amycolatopsis</taxon>
    </lineage>
</organism>
<feature type="repeat" description="WD" evidence="3">
    <location>
        <begin position="1116"/>
        <end position="1149"/>
    </location>
</feature>
<dbReference type="InterPro" id="IPR015943">
    <property type="entry name" value="WD40/YVTN_repeat-like_dom_sf"/>
</dbReference>
<dbReference type="Pfam" id="PF00400">
    <property type="entry name" value="WD40"/>
    <property type="match status" value="14"/>
</dbReference>
<dbReference type="PROSITE" id="PS00678">
    <property type="entry name" value="WD_REPEATS_1"/>
    <property type="match status" value="9"/>
</dbReference>
<feature type="repeat" description="WD" evidence="3">
    <location>
        <begin position="1036"/>
        <end position="1057"/>
    </location>
</feature>
<feature type="repeat" description="WD" evidence="3">
    <location>
        <begin position="894"/>
        <end position="927"/>
    </location>
</feature>
<feature type="repeat" description="WD" evidence="3">
    <location>
        <begin position="1162"/>
        <end position="1195"/>
    </location>
</feature>
<dbReference type="InterPro" id="IPR020472">
    <property type="entry name" value="WD40_PAC1"/>
</dbReference>
<reference evidence="6" key="1">
    <citation type="journal article" date="2019" name="Int. J. Syst. Evol. Microbiol.">
        <title>The Global Catalogue of Microorganisms (GCM) 10K type strain sequencing project: providing services to taxonomists for standard genome sequencing and annotation.</title>
        <authorList>
            <consortium name="The Broad Institute Genomics Platform"/>
            <consortium name="The Broad Institute Genome Sequencing Center for Infectious Disease"/>
            <person name="Wu L."/>
            <person name="Ma J."/>
        </authorList>
    </citation>
    <scope>NUCLEOTIDE SEQUENCE [LARGE SCALE GENOMIC DNA]</scope>
    <source>
        <strain evidence="6">CGMCC 4.7643</strain>
    </source>
</reference>
<dbReference type="InterPro" id="IPR001680">
    <property type="entry name" value="WD40_rpt"/>
</dbReference>
<keyword evidence="2" id="KW-0677">Repeat</keyword>
<accession>A0ABW5GLP0</accession>
<dbReference type="SUPFAM" id="SSF82171">
    <property type="entry name" value="DPP6 N-terminal domain-like"/>
    <property type="match status" value="1"/>
</dbReference>
<keyword evidence="6" id="KW-1185">Reference proteome</keyword>
<dbReference type="InterPro" id="IPR049052">
    <property type="entry name" value="nSTAND1"/>
</dbReference>
<feature type="repeat" description="WD" evidence="3">
    <location>
        <begin position="1208"/>
        <end position="1249"/>
    </location>
</feature>
<feature type="domain" description="Novel STAND NTPase 1" evidence="4">
    <location>
        <begin position="128"/>
        <end position="492"/>
    </location>
</feature>
<evidence type="ECO:0000313" key="6">
    <source>
        <dbReference type="Proteomes" id="UP001597419"/>
    </source>
</evidence>
<dbReference type="Proteomes" id="UP001597419">
    <property type="component" value="Unassembled WGS sequence"/>
</dbReference>
<dbReference type="EMBL" id="JBHUKU010000014">
    <property type="protein sequence ID" value="MFD2461753.1"/>
    <property type="molecule type" value="Genomic_DNA"/>
</dbReference>
<dbReference type="PANTHER" id="PTHR22847">
    <property type="entry name" value="WD40 REPEAT PROTEIN"/>
    <property type="match status" value="1"/>
</dbReference>
<evidence type="ECO:0000313" key="5">
    <source>
        <dbReference type="EMBL" id="MFD2461753.1"/>
    </source>
</evidence>
<feature type="repeat" description="WD" evidence="3">
    <location>
        <begin position="665"/>
        <end position="698"/>
    </location>
</feature>
<evidence type="ECO:0000259" key="4">
    <source>
        <dbReference type="Pfam" id="PF20703"/>
    </source>
</evidence>
<feature type="repeat" description="WD" evidence="3">
    <location>
        <begin position="711"/>
        <end position="744"/>
    </location>
</feature>
<comment type="caution">
    <text evidence="5">The sequence shown here is derived from an EMBL/GenBank/DDBJ whole genome shotgun (WGS) entry which is preliminary data.</text>
</comment>
<dbReference type="RefSeq" id="WP_345390564.1">
    <property type="nucleotide sequence ID" value="NZ_BAABHG010000004.1"/>
</dbReference>
<sequence length="1278" mass="136313">MDGARPHTGPRGLFAERFALLYAEAGDPPLKRVTESVSRARRADERGQPVRVTVQRVSDWRRGRNVPARFAALHAVLEVLIGQARKRRAEPITPELYDLTGWRELWRKASESPTGEQAAEDEDTGVCPYRGLSSFRSEDSTWFFGRSQATAALVDALAAVTGTGGIVPLVGASGAGKSSLIAAGLLPALAGTGAVVTMTPGEDPVGELDRRLGGTDRDGTGTVLVVDQFEEVFTLCEDPAERRRFVKALRAAADRRTAVLLGMRADFYGHCLEHPDLVEALRDRQLVLGPMTTAELREAVVGPAKSVGLGWEPGLVELIMRDLGASGPGEEVHEAGVLPLLSHALLATWQRRQGGKLTLGGYRAALGIQGAVAATAERAWAELDAPERDAAKTLLLNLVRVGEDMRDTRRRSTRRRLLDQAEDPDAAAKVLEVLATARLVTLDAQSVEITHEALLHAWPRLRDWVERDRAGNLLRQRLEEDAAAWRETGRDASGLYRGARLEAAGQWLKARGPGAASAVAHDFLAASARHRRRTLWTRRAGVALVAVSALIAASVAVVAVRQRDDAQFRQVVSEADRLQSVDPSLSAQFDLVAHRLRPDDETVSTRILSTQQVPLATPFAGHAGQVYWASFSPDGTTVVTAGADRTVRLWDVRESGHPRPLGPPLTGYGSWIASANFSPDGHTLVTAGDDHTFRLFDVADPAHPRLLGSPLDGGGGTIYTATVSPDGHTLATANADAAVRLWNITDPARPVPIGEPLRGHTAAVRTVAFSPDGQRLASSGNDRTLRLWDLADPARPHPIGDPVTAHGSTVHSVTFSPDGRLLASASQDRTVRLWNVAGRATPEPVGAPLAGHTGDVWQVAFGPDGHTLASGGDSTVRLWNLADPADVTPLGKPLTGGNGSVFSVAFNPKGHTLVVGSEDGVTRLWSLPDTVLTGHTTSVTSLSFAKDRPLLATADRDDRVRLWNVADPRRPAPIGDPLPGRAGYVTAAALRPDGRVLAAGYGDDAVRLWDTSDPAHPKPLGRPLALDTKYGSPALFSPDGRTLVTGGDDHTLQVWDVTDPARPVWAGGRFPGHPAYVNSAAFSPDGRFLATDNDDNTVQLWDFRDPARPTALGKPISGHGAPVRSIAFDRGGQVLATGSDDQTVRLWTVADPANPAPVGRPLTGHTEAVNSVAFAPSGDLLVSGSSDRTLRLWDIADPAHPEPAGEAVTAGADATSVAAFSPSARFLVTGGGDATVRAWNLDVDDSRRRICATTGDFLTPEVWAQHLPQLEYEPPCAR</sequence>
<dbReference type="InterPro" id="IPR036322">
    <property type="entry name" value="WD40_repeat_dom_sf"/>
</dbReference>
<dbReference type="Pfam" id="PF20703">
    <property type="entry name" value="nSTAND1"/>
    <property type="match status" value="1"/>
</dbReference>
<feature type="repeat" description="WD" evidence="3">
    <location>
        <begin position="1070"/>
        <end position="1111"/>
    </location>
</feature>
<evidence type="ECO:0000256" key="3">
    <source>
        <dbReference type="PROSITE-ProRule" id="PRU00221"/>
    </source>
</evidence>
<dbReference type="SMART" id="SM00320">
    <property type="entry name" value="WD40"/>
    <property type="match status" value="14"/>
</dbReference>
<dbReference type="SUPFAM" id="SSF52540">
    <property type="entry name" value="P-loop containing nucleoside triphosphate hydrolases"/>
    <property type="match status" value="1"/>
</dbReference>
<keyword evidence="1 3" id="KW-0853">WD repeat</keyword>
<feature type="repeat" description="WD" evidence="3">
    <location>
        <begin position="978"/>
        <end position="1010"/>
    </location>
</feature>
<dbReference type="PANTHER" id="PTHR22847:SF637">
    <property type="entry name" value="WD REPEAT DOMAIN 5B"/>
    <property type="match status" value="1"/>
</dbReference>
<dbReference type="SUPFAM" id="SSF50978">
    <property type="entry name" value="WD40 repeat-like"/>
    <property type="match status" value="2"/>
</dbReference>
<protein>
    <recommendedName>
        <fullName evidence="4">Novel STAND NTPase 1 domain-containing protein</fullName>
    </recommendedName>
</protein>
<feature type="repeat" description="WD" evidence="3">
    <location>
        <begin position="619"/>
        <end position="653"/>
    </location>
</feature>